<accession>A0A9W8G2J1</accession>
<evidence type="ECO:0000256" key="1">
    <source>
        <dbReference type="SAM" id="Phobius"/>
    </source>
</evidence>
<protein>
    <submittedName>
        <fullName evidence="2">Uncharacterized protein</fullName>
    </submittedName>
</protein>
<proteinExistence type="predicted"/>
<keyword evidence="1" id="KW-1133">Transmembrane helix</keyword>
<organism evidence="2 3">
    <name type="scientific">Coemansia spiralis</name>
    <dbReference type="NCBI Taxonomy" id="417178"/>
    <lineage>
        <taxon>Eukaryota</taxon>
        <taxon>Fungi</taxon>
        <taxon>Fungi incertae sedis</taxon>
        <taxon>Zoopagomycota</taxon>
        <taxon>Kickxellomycotina</taxon>
        <taxon>Kickxellomycetes</taxon>
        <taxon>Kickxellales</taxon>
        <taxon>Kickxellaceae</taxon>
        <taxon>Coemansia</taxon>
    </lineage>
</organism>
<dbReference type="AlphaFoldDB" id="A0A9W8G2J1"/>
<dbReference type="PANTHER" id="PTHR28177">
    <property type="entry name" value="ALTERED INHERITANCE OF MITOCHONDRIA PROTEIN 19, MITOCHONDRIAL"/>
    <property type="match status" value="1"/>
</dbReference>
<evidence type="ECO:0000313" key="2">
    <source>
        <dbReference type="EMBL" id="KAJ2671030.1"/>
    </source>
</evidence>
<name>A0A9W8G2J1_9FUNG</name>
<reference evidence="2" key="1">
    <citation type="submission" date="2022-07" db="EMBL/GenBank/DDBJ databases">
        <title>Phylogenomic reconstructions and comparative analyses of Kickxellomycotina fungi.</title>
        <authorList>
            <person name="Reynolds N.K."/>
            <person name="Stajich J.E."/>
            <person name="Barry K."/>
            <person name="Grigoriev I.V."/>
            <person name="Crous P."/>
            <person name="Smith M.E."/>
        </authorList>
    </citation>
    <scope>NUCLEOTIDE SEQUENCE</scope>
    <source>
        <strain evidence="2">NRRL 3115</strain>
    </source>
</reference>
<dbReference type="GO" id="GO:0005739">
    <property type="term" value="C:mitochondrion"/>
    <property type="evidence" value="ECO:0007669"/>
    <property type="project" value="TreeGrafter"/>
</dbReference>
<dbReference type="OrthoDB" id="5554402at2759"/>
<sequence>MGPPAKRNAPAEYEPPSSYTIHRNKARQKTELELLAHRFSQTPYPAMVLSALNLFSLRGAQKAIRGYPSVMQCTSHTAFFAAAAYALSTGDWINGSGLTAGWSAIWLFFNARNAIRSRRIFPLTMITLVASIGSIYGYSYATIGRE</sequence>
<dbReference type="Proteomes" id="UP001151518">
    <property type="component" value="Unassembled WGS sequence"/>
</dbReference>
<feature type="transmembrane region" description="Helical" evidence="1">
    <location>
        <begin position="121"/>
        <end position="141"/>
    </location>
</feature>
<dbReference type="InterPro" id="IPR019419">
    <property type="entry name" value="AIM19"/>
</dbReference>
<keyword evidence="1" id="KW-0472">Membrane</keyword>
<evidence type="ECO:0000313" key="3">
    <source>
        <dbReference type="Proteomes" id="UP001151518"/>
    </source>
</evidence>
<dbReference type="PANTHER" id="PTHR28177:SF1">
    <property type="entry name" value="ALTERED INHERITANCE OF MITOCHONDRIA PROTEIN 19, MITOCHONDRIAL"/>
    <property type="match status" value="1"/>
</dbReference>
<gene>
    <name evidence="2" type="ORF">GGI25_005645</name>
</gene>
<comment type="caution">
    <text evidence="2">The sequence shown here is derived from an EMBL/GenBank/DDBJ whole genome shotgun (WGS) entry which is preliminary data.</text>
</comment>
<dbReference type="EMBL" id="JANBTW010000111">
    <property type="protein sequence ID" value="KAJ2671030.1"/>
    <property type="molecule type" value="Genomic_DNA"/>
</dbReference>
<dbReference type="Pfam" id="PF10315">
    <property type="entry name" value="Aim19"/>
    <property type="match status" value="1"/>
</dbReference>
<keyword evidence="1" id="KW-0812">Transmembrane</keyword>